<sequence length="161" mass="17288">MIERRSDLSAAPCCSSSGAVCAGAGVIAARRSDGVRAAWRLAARVPEMGARHAASPRVSQERLSGPRTSCRVQILADRAQLRSGRLVTKMSCSQRVAVVRSVHGATCRRMDGGEEHQTCAPRLHVISAPPDPRKRRSILGPSPTAWRHARLPGQKRPSTPA</sequence>
<name>A0A316ZCZ1_9BASI</name>
<gene>
    <name evidence="2" type="ORF">FA09DRAFT_236943</name>
</gene>
<feature type="region of interest" description="Disordered" evidence="1">
    <location>
        <begin position="124"/>
        <end position="161"/>
    </location>
</feature>
<reference evidence="2 3" key="1">
    <citation type="journal article" date="2018" name="Mol. Biol. Evol.">
        <title>Broad Genomic Sampling Reveals a Smut Pathogenic Ancestry of the Fungal Clade Ustilaginomycotina.</title>
        <authorList>
            <person name="Kijpornyongpan T."/>
            <person name="Mondo S.J."/>
            <person name="Barry K."/>
            <person name="Sandor L."/>
            <person name="Lee J."/>
            <person name="Lipzen A."/>
            <person name="Pangilinan J."/>
            <person name="LaButti K."/>
            <person name="Hainaut M."/>
            <person name="Henrissat B."/>
            <person name="Grigoriev I.V."/>
            <person name="Spatafora J.W."/>
            <person name="Aime M.C."/>
        </authorList>
    </citation>
    <scope>NUCLEOTIDE SEQUENCE [LARGE SCALE GENOMIC DNA]</scope>
    <source>
        <strain evidence="2 3">MCA 4186</strain>
    </source>
</reference>
<evidence type="ECO:0000313" key="3">
    <source>
        <dbReference type="Proteomes" id="UP000245946"/>
    </source>
</evidence>
<evidence type="ECO:0000256" key="1">
    <source>
        <dbReference type="SAM" id="MobiDB-lite"/>
    </source>
</evidence>
<keyword evidence="3" id="KW-1185">Reference proteome</keyword>
<proteinExistence type="predicted"/>
<dbReference type="AlphaFoldDB" id="A0A316ZCZ1"/>
<dbReference type="Proteomes" id="UP000245946">
    <property type="component" value="Unassembled WGS sequence"/>
</dbReference>
<evidence type="ECO:0000313" key="2">
    <source>
        <dbReference type="EMBL" id="PWN99560.1"/>
    </source>
</evidence>
<protein>
    <submittedName>
        <fullName evidence="2">Uncharacterized protein</fullName>
    </submittedName>
</protein>
<dbReference type="GeneID" id="37267169"/>
<accession>A0A316ZCZ1</accession>
<organism evidence="2 3">
    <name type="scientific">Tilletiopsis washingtonensis</name>
    <dbReference type="NCBI Taxonomy" id="58919"/>
    <lineage>
        <taxon>Eukaryota</taxon>
        <taxon>Fungi</taxon>
        <taxon>Dikarya</taxon>
        <taxon>Basidiomycota</taxon>
        <taxon>Ustilaginomycotina</taxon>
        <taxon>Exobasidiomycetes</taxon>
        <taxon>Entylomatales</taxon>
        <taxon>Entylomatales incertae sedis</taxon>
        <taxon>Tilletiopsis</taxon>
    </lineage>
</organism>
<dbReference type="EMBL" id="KZ819288">
    <property type="protein sequence ID" value="PWN99560.1"/>
    <property type="molecule type" value="Genomic_DNA"/>
</dbReference>
<dbReference type="RefSeq" id="XP_025599839.1">
    <property type="nucleotide sequence ID" value="XM_025739623.1"/>
</dbReference>